<dbReference type="InterPro" id="IPR042121">
    <property type="entry name" value="MutL_C_regsub"/>
</dbReference>
<name>A0A7V0IAB1_DESA2</name>
<dbReference type="PANTHER" id="PTHR10073:SF12">
    <property type="entry name" value="DNA MISMATCH REPAIR PROTEIN MLH1"/>
    <property type="match status" value="1"/>
</dbReference>
<sequence length="303" mass="35793">IYFFVNKRWIRSAFLNQIIYKTLEDSWPKGRYPFLIIFLELPPEMIDVNVHPTKQEVRFREIYCIQEAIKMALERTIKSKISLSFEEDIPISLDTPLKTENFQVAYKEVSFKDYTPPFHILGQLWGTYLVCETERGLLLIDQHAAHERLIYEKLKELYERGTKIQEFLKPILLEVSSAEKEILEELLPHLKKIGFVLEPFGERSYLIRAVPSLFVNQDIREILLKILSDLCPFKPRKLSELLPELFKSMACHLAVRAHDILTSQEIDFLIKEIILLDTSHCPHGRPFYKLFTKEEIEKLFHRS</sequence>
<dbReference type="SMART" id="SM00853">
    <property type="entry name" value="MutL_C"/>
    <property type="match status" value="1"/>
</dbReference>
<dbReference type="GO" id="GO:0006298">
    <property type="term" value="P:mismatch repair"/>
    <property type="evidence" value="ECO:0007669"/>
    <property type="project" value="InterPro"/>
</dbReference>
<dbReference type="SMART" id="SM01340">
    <property type="entry name" value="DNA_mis_repair"/>
    <property type="match status" value="1"/>
</dbReference>
<evidence type="ECO:0000259" key="1">
    <source>
        <dbReference type="SMART" id="SM00853"/>
    </source>
</evidence>
<dbReference type="InterPro" id="IPR037198">
    <property type="entry name" value="MutL_C_sf"/>
</dbReference>
<organism evidence="3">
    <name type="scientific">Desulfofervidus auxilii</name>
    <dbReference type="NCBI Taxonomy" id="1621989"/>
    <lineage>
        <taxon>Bacteria</taxon>
        <taxon>Pseudomonadati</taxon>
        <taxon>Thermodesulfobacteriota</taxon>
        <taxon>Candidatus Desulfofervidia</taxon>
        <taxon>Candidatus Desulfofervidales</taxon>
        <taxon>Candidatus Desulfofervidaceae</taxon>
        <taxon>Candidatus Desulfofervidus</taxon>
    </lineage>
</organism>
<feature type="non-terminal residue" evidence="3">
    <location>
        <position position="1"/>
    </location>
</feature>
<dbReference type="InterPro" id="IPR038973">
    <property type="entry name" value="MutL/Mlh/Pms-like"/>
</dbReference>
<dbReference type="GO" id="GO:0030983">
    <property type="term" value="F:mismatched DNA binding"/>
    <property type="evidence" value="ECO:0007669"/>
    <property type="project" value="InterPro"/>
</dbReference>
<accession>A0A7V0IAB1</accession>
<dbReference type="GO" id="GO:0032300">
    <property type="term" value="C:mismatch repair complex"/>
    <property type="evidence" value="ECO:0007669"/>
    <property type="project" value="InterPro"/>
</dbReference>
<dbReference type="Gene3D" id="3.30.230.10">
    <property type="match status" value="1"/>
</dbReference>
<protein>
    <recommendedName>
        <fullName evidence="4">DNA mismatch repair protein MutL</fullName>
    </recommendedName>
</protein>
<evidence type="ECO:0008006" key="4">
    <source>
        <dbReference type="Google" id="ProtNLM"/>
    </source>
</evidence>
<dbReference type="Gene3D" id="3.30.1370.100">
    <property type="entry name" value="MutL, C-terminal domain, regulatory subdomain"/>
    <property type="match status" value="1"/>
</dbReference>
<feature type="domain" description="MutL C-terminal dimerisation" evidence="1">
    <location>
        <begin position="120"/>
        <end position="261"/>
    </location>
</feature>
<dbReference type="CDD" id="cd00782">
    <property type="entry name" value="MutL_Trans"/>
    <property type="match status" value="1"/>
</dbReference>
<dbReference type="InterPro" id="IPR014790">
    <property type="entry name" value="MutL_C"/>
</dbReference>
<dbReference type="EMBL" id="DQWQ01000094">
    <property type="protein sequence ID" value="HDD35589.1"/>
    <property type="molecule type" value="Genomic_DNA"/>
</dbReference>
<feature type="domain" description="DNA mismatch repair protein S5" evidence="2">
    <location>
        <begin position="1"/>
        <end position="78"/>
    </location>
</feature>
<evidence type="ECO:0000259" key="2">
    <source>
        <dbReference type="SMART" id="SM01340"/>
    </source>
</evidence>
<dbReference type="Pfam" id="PF01119">
    <property type="entry name" value="DNA_mis_repair"/>
    <property type="match status" value="1"/>
</dbReference>
<dbReference type="Pfam" id="PF08676">
    <property type="entry name" value="MutL_C"/>
    <property type="match status" value="1"/>
</dbReference>
<dbReference type="SUPFAM" id="SSF118116">
    <property type="entry name" value="DNA mismatch repair protein MutL"/>
    <property type="match status" value="1"/>
</dbReference>
<evidence type="ECO:0000313" key="3">
    <source>
        <dbReference type="EMBL" id="HDD35589.1"/>
    </source>
</evidence>
<dbReference type="GO" id="GO:0140664">
    <property type="term" value="F:ATP-dependent DNA damage sensor activity"/>
    <property type="evidence" value="ECO:0007669"/>
    <property type="project" value="InterPro"/>
</dbReference>
<dbReference type="Proteomes" id="UP000885706">
    <property type="component" value="Unassembled WGS sequence"/>
</dbReference>
<comment type="caution">
    <text evidence="3">The sequence shown here is derived from an EMBL/GenBank/DDBJ whole genome shotgun (WGS) entry which is preliminary data.</text>
</comment>
<reference evidence="3" key="1">
    <citation type="journal article" date="2020" name="mSystems">
        <title>Genome- and Community-Level Interaction Insights into Carbon Utilization and Element Cycling Functions of Hydrothermarchaeota in Hydrothermal Sediment.</title>
        <authorList>
            <person name="Zhou Z."/>
            <person name="Liu Y."/>
            <person name="Xu W."/>
            <person name="Pan J."/>
            <person name="Luo Z.H."/>
            <person name="Li M."/>
        </authorList>
    </citation>
    <scope>NUCLEOTIDE SEQUENCE [LARGE SCALE GENOMIC DNA]</scope>
    <source>
        <strain evidence="3">HyVt-113</strain>
    </source>
</reference>
<dbReference type="AlphaFoldDB" id="A0A7V0IAB1"/>
<dbReference type="InterPro" id="IPR013507">
    <property type="entry name" value="DNA_mismatch_S5_2-like"/>
</dbReference>
<dbReference type="InterPro" id="IPR020568">
    <property type="entry name" value="Ribosomal_Su5_D2-typ_SF"/>
</dbReference>
<dbReference type="InterPro" id="IPR014721">
    <property type="entry name" value="Ribsml_uS5_D2-typ_fold_subgr"/>
</dbReference>
<dbReference type="GO" id="GO:0005524">
    <property type="term" value="F:ATP binding"/>
    <property type="evidence" value="ECO:0007669"/>
    <property type="project" value="InterPro"/>
</dbReference>
<dbReference type="SUPFAM" id="SSF54211">
    <property type="entry name" value="Ribosomal protein S5 domain 2-like"/>
    <property type="match status" value="1"/>
</dbReference>
<dbReference type="PANTHER" id="PTHR10073">
    <property type="entry name" value="DNA MISMATCH REPAIR PROTEIN MLH, PMS, MUTL"/>
    <property type="match status" value="1"/>
</dbReference>
<proteinExistence type="predicted"/>
<gene>
    <name evidence="3" type="ORF">ENF30_02185</name>
</gene>
<dbReference type="GO" id="GO:0016887">
    <property type="term" value="F:ATP hydrolysis activity"/>
    <property type="evidence" value="ECO:0007669"/>
    <property type="project" value="InterPro"/>
</dbReference>
<dbReference type="Gene3D" id="3.30.1540.20">
    <property type="entry name" value="MutL, C-terminal domain, dimerisation subdomain"/>
    <property type="match status" value="1"/>
</dbReference>
<dbReference type="InterPro" id="IPR042120">
    <property type="entry name" value="MutL_C_dimsub"/>
</dbReference>